<dbReference type="Pfam" id="PF08282">
    <property type="entry name" value="Hydrolase_3"/>
    <property type="match status" value="1"/>
</dbReference>
<dbReference type="PANTHER" id="PTHR10000:SF8">
    <property type="entry name" value="HAD SUPERFAMILY HYDROLASE-LIKE, TYPE 3"/>
    <property type="match status" value="1"/>
</dbReference>
<dbReference type="PROSITE" id="PS01228">
    <property type="entry name" value="COF_1"/>
    <property type="match status" value="1"/>
</dbReference>
<dbReference type="GO" id="GO:0050308">
    <property type="term" value="F:sugar-phosphatase activity"/>
    <property type="evidence" value="ECO:0007669"/>
    <property type="project" value="UniProtKB-EC"/>
</dbReference>
<dbReference type="SFLD" id="SFLDG01140">
    <property type="entry name" value="C2.B:_Phosphomannomutase_and_P"/>
    <property type="match status" value="1"/>
</dbReference>
<dbReference type="SFLD" id="SFLDS00003">
    <property type="entry name" value="Haloacid_Dehalogenase"/>
    <property type="match status" value="1"/>
</dbReference>
<dbReference type="PANTHER" id="PTHR10000">
    <property type="entry name" value="PHOSPHOSERINE PHOSPHATASE"/>
    <property type="match status" value="1"/>
</dbReference>
<name>A0A240EN61_9VIBR</name>
<evidence type="ECO:0000313" key="2">
    <source>
        <dbReference type="Proteomes" id="UP000219336"/>
    </source>
</evidence>
<dbReference type="GO" id="GO:0005829">
    <property type="term" value="C:cytosol"/>
    <property type="evidence" value="ECO:0007669"/>
    <property type="project" value="TreeGrafter"/>
</dbReference>
<dbReference type="SUPFAM" id="SSF56784">
    <property type="entry name" value="HAD-like"/>
    <property type="match status" value="1"/>
</dbReference>
<dbReference type="GO" id="GO:0000287">
    <property type="term" value="F:magnesium ion binding"/>
    <property type="evidence" value="ECO:0007669"/>
    <property type="project" value="UniProtKB-ARBA"/>
</dbReference>
<dbReference type="NCBIfam" id="TIGR00099">
    <property type="entry name" value="Cof-subfamily"/>
    <property type="match status" value="1"/>
</dbReference>
<dbReference type="SFLD" id="SFLDG01144">
    <property type="entry name" value="C2.B.4:_PGP_Like"/>
    <property type="match status" value="1"/>
</dbReference>
<dbReference type="OrthoDB" id="9781413at2"/>
<dbReference type="Gene3D" id="3.30.1240.10">
    <property type="match status" value="1"/>
</dbReference>
<dbReference type="InterPro" id="IPR006379">
    <property type="entry name" value="HAD-SF_hydro_IIB"/>
</dbReference>
<dbReference type="AlphaFoldDB" id="A0A240EN61"/>
<dbReference type="RefSeq" id="WP_096994986.1">
    <property type="nucleotide sequence ID" value="NZ_JBHSII010000001.1"/>
</dbReference>
<protein>
    <submittedName>
        <fullName evidence="1">Sugar phosphatase YidA</fullName>
        <ecNumber evidence="1">3.1.3.23</ecNumber>
    </submittedName>
</protein>
<dbReference type="EC" id="3.1.3.23" evidence="1"/>
<proteinExistence type="predicted"/>
<dbReference type="PROSITE" id="PS01229">
    <property type="entry name" value="COF_2"/>
    <property type="match status" value="1"/>
</dbReference>
<dbReference type="InterPro" id="IPR000150">
    <property type="entry name" value="Cof"/>
</dbReference>
<dbReference type="EMBL" id="OANU01000093">
    <property type="protein sequence ID" value="SNX50046.1"/>
    <property type="molecule type" value="Genomic_DNA"/>
</dbReference>
<keyword evidence="2" id="KW-1185">Reference proteome</keyword>
<dbReference type="CDD" id="cd07516">
    <property type="entry name" value="HAD_Pase"/>
    <property type="match status" value="1"/>
</dbReference>
<dbReference type="Gene3D" id="3.40.50.1000">
    <property type="entry name" value="HAD superfamily/HAD-like"/>
    <property type="match status" value="1"/>
</dbReference>
<reference evidence="2" key="1">
    <citation type="submission" date="2016-06" db="EMBL/GenBank/DDBJ databases">
        <authorList>
            <person name="Rodrigo-Torres L."/>
            <person name="Arahal R.D."/>
            <person name="Lucena T."/>
        </authorList>
    </citation>
    <scope>NUCLEOTIDE SEQUENCE [LARGE SCALE GENOMIC DNA]</scope>
    <source>
        <strain evidence="2">CECT8203</strain>
    </source>
</reference>
<dbReference type="Proteomes" id="UP000219336">
    <property type="component" value="Unassembled WGS sequence"/>
</dbReference>
<sequence length="267" mass="29366">MYKLIAIDMDGTLLTSDKKISPRTKQAIQSAKQQGVQVVLASGRPLNGMLDAINELGLNGEDDFVIHFNGTFVQKVASGEILHQKIMDGRRAKEVASLAKQLGLHCHAFSRELGLIATEANPYTNHEAEINKLDITIYDFDKLEDDHEIIKAMIVGEPALLTEGIGNIPAHYHNDYTIVQSAPFFLEFLNPLSNKGEGVKVIADHLNIPYEQTMCFGDAENDHHMIEFAGKGVAMANAMPETKSIADYITDSNDDDGVAKAIEKFVL</sequence>
<organism evidence="1 2">
    <name type="scientific">Vibrio thalassae</name>
    <dbReference type="NCBI Taxonomy" id="1243014"/>
    <lineage>
        <taxon>Bacteria</taxon>
        <taxon>Pseudomonadati</taxon>
        <taxon>Pseudomonadota</taxon>
        <taxon>Gammaproteobacteria</taxon>
        <taxon>Vibrionales</taxon>
        <taxon>Vibrionaceae</taxon>
        <taxon>Vibrio</taxon>
    </lineage>
</organism>
<gene>
    <name evidence="1" type="primary">yidA</name>
    <name evidence="1" type="ORF">VTH8203_03694</name>
</gene>
<accession>A0A240EN61</accession>
<dbReference type="InterPro" id="IPR023214">
    <property type="entry name" value="HAD_sf"/>
</dbReference>
<dbReference type="NCBIfam" id="TIGR01484">
    <property type="entry name" value="HAD-SF-IIB"/>
    <property type="match status" value="1"/>
</dbReference>
<keyword evidence="1" id="KW-0378">Hydrolase</keyword>
<evidence type="ECO:0000313" key="1">
    <source>
        <dbReference type="EMBL" id="SNX50046.1"/>
    </source>
</evidence>
<dbReference type="InterPro" id="IPR036412">
    <property type="entry name" value="HAD-like_sf"/>
</dbReference>